<name>A0A9Q3DGP2_9BASI</name>
<evidence type="ECO:0000313" key="2">
    <source>
        <dbReference type="Proteomes" id="UP000765509"/>
    </source>
</evidence>
<dbReference type="Proteomes" id="UP000765509">
    <property type="component" value="Unassembled WGS sequence"/>
</dbReference>
<accession>A0A9Q3DGP2</accession>
<organism evidence="1 2">
    <name type="scientific">Austropuccinia psidii MF-1</name>
    <dbReference type="NCBI Taxonomy" id="1389203"/>
    <lineage>
        <taxon>Eukaryota</taxon>
        <taxon>Fungi</taxon>
        <taxon>Dikarya</taxon>
        <taxon>Basidiomycota</taxon>
        <taxon>Pucciniomycotina</taxon>
        <taxon>Pucciniomycetes</taxon>
        <taxon>Pucciniales</taxon>
        <taxon>Sphaerophragmiaceae</taxon>
        <taxon>Austropuccinia</taxon>
    </lineage>
</organism>
<keyword evidence="2" id="KW-1185">Reference proteome</keyword>
<dbReference type="EMBL" id="AVOT02015656">
    <property type="protein sequence ID" value="MBW0500136.1"/>
    <property type="molecule type" value="Genomic_DNA"/>
</dbReference>
<reference evidence="1" key="1">
    <citation type="submission" date="2021-03" db="EMBL/GenBank/DDBJ databases">
        <title>Draft genome sequence of rust myrtle Austropuccinia psidii MF-1, a brazilian biotype.</title>
        <authorList>
            <person name="Quecine M.C."/>
            <person name="Pachon D.M.R."/>
            <person name="Bonatelli M.L."/>
            <person name="Correr F.H."/>
            <person name="Franceschini L.M."/>
            <person name="Leite T.F."/>
            <person name="Margarido G.R.A."/>
            <person name="Almeida C.A."/>
            <person name="Ferrarezi J.A."/>
            <person name="Labate C.A."/>
        </authorList>
    </citation>
    <scope>NUCLEOTIDE SEQUENCE</scope>
    <source>
        <strain evidence="1">MF-1</strain>
    </source>
</reference>
<gene>
    <name evidence="1" type="ORF">O181_039851</name>
</gene>
<evidence type="ECO:0000313" key="1">
    <source>
        <dbReference type="EMBL" id="MBW0500136.1"/>
    </source>
</evidence>
<sequence>MSLKAQTHFNTIRKVWVITPHGARKQFGMLIFVHEKTSTPRPDHLTHLPCLLSCLNWLSHPSLILSDPWQAYVPTLPSRCDSDTAPPHLHPHHSLCSCSALPKCPQHHLPSLLLCSSLPTCLRHHPHTGVILNAAYDPYAPAAPSRYALDAALNPP</sequence>
<protein>
    <submittedName>
        <fullName evidence="1">Uncharacterized protein</fullName>
    </submittedName>
</protein>
<proteinExistence type="predicted"/>
<dbReference type="AlphaFoldDB" id="A0A9Q3DGP2"/>
<comment type="caution">
    <text evidence="1">The sequence shown here is derived from an EMBL/GenBank/DDBJ whole genome shotgun (WGS) entry which is preliminary data.</text>
</comment>